<dbReference type="SMART" id="SM00020">
    <property type="entry name" value="Tryp_SPc"/>
    <property type="match status" value="1"/>
</dbReference>
<dbReference type="PANTHER" id="PTHR15462:SF8">
    <property type="entry name" value="SERINE PROTEASE"/>
    <property type="match status" value="1"/>
</dbReference>
<proteinExistence type="predicted"/>
<sequence length="235" mass="24451">MIARPRRAAWAAALLSCMALPAAAQEVPGLGATDTRQVVPASRAPWNAVGEVEAAGNRCTGVLTGARVVATAQHCLIDSSGRALVRPNEATFRLGGRTARVVAIQAGRGFDLATEQPWRSDWALLTLDTPLGDGRALRLAREPPREGTPLVLPGWQHDRPGELVADLRCRVLVMGTFGAQGMLVGHNCAGTMGSSGAPLIARDDTGAFVVVGVQAKAALGRSLGVAVPGFTIPLR</sequence>
<evidence type="ECO:0000313" key="5">
    <source>
        <dbReference type="Proteomes" id="UP000831327"/>
    </source>
</evidence>
<accession>A0ABN6NXI0</accession>
<gene>
    <name evidence="4" type="ORF">Rmf_05120</name>
</gene>
<dbReference type="EMBL" id="AP025637">
    <property type="protein sequence ID" value="BDG70583.1"/>
    <property type="molecule type" value="Genomic_DNA"/>
</dbReference>
<keyword evidence="1 2" id="KW-0732">Signal</keyword>
<dbReference type="InterPro" id="IPR043504">
    <property type="entry name" value="Peptidase_S1_PA_chymotrypsin"/>
</dbReference>
<keyword evidence="5" id="KW-1185">Reference proteome</keyword>
<dbReference type="InterPro" id="IPR050966">
    <property type="entry name" value="Glutamyl_endopeptidase"/>
</dbReference>
<evidence type="ECO:0000313" key="4">
    <source>
        <dbReference type="EMBL" id="BDG70583.1"/>
    </source>
</evidence>
<name>A0ABN6NXI0_9PROT</name>
<dbReference type="InterPro" id="IPR009003">
    <property type="entry name" value="Peptidase_S1_PA"/>
</dbReference>
<evidence type="ECO:0000259" key="3">
    <source>
        <dbReference type="SMART" id="SM00020"/>
    </source>
</evidence>
<dbReference type="Gene3D" id="2.40.10.10">
    <property type="entry name" value="Trypsin-like serine proteases"/>
    <property type="match status" value="2"/>
</dbReference>
<feature type="signal peptide" evidence="2">
    <location>
        <begin position="1"/>
        <end position="24"/>
    </location>
</feature>
<dbReference type="PANTHER" id="PTHR15462">
    <property type="entry name" value="SERINE PROTEASE"/>
    <property type="match status" value="1"/>
</dbReference>
<organism evidence="4 5">
    <name type="scientific">Roseomonas fluvialis</name>
    <dbReference type="NCBI Taxonomy" id="1750527"/>
    <lineage>
        <taxon>Bacteria</taxon>
        <taxon>Pseudomonadati</taxon>
        <taxon>Pseudomonadota</taxon>
        <taxon>Alphaproteobacteria</taxon>
        <taxon>Acetobacterales</taxon>
        <taxon>Roseomonadaceae</taxon>
        <taxon>Roseomonas</taxon>
    </lineage>
</organism>
<dbReference type="Pfam" id="PF00089">
    <property type="entry name" value="Trypsin"/>
    <property type="match status" value="1"/>
</dbReference>
<protein>
    <recommendedName>
        <fullName evidence="3">Peptidase S1 domain-containing protein</fullName>
    </recommendedName>
</protein>
<dbReference type="Proteomes" id="UP000831327">
    <property type="component" value="Chromosome"/>
</dbReference>
<feature type="domain" description="Peptidase S1" evidence="3">
    <location>
        <begin position="47"/>
        <end position="227"/>
    </location>
</feature>
<dbReference type="SUPFAM" id="SSF50494">
    <property type="entry name" value="Trypsin-like serine proteases"/>
    <property type="match status" value="1"/>
</dbReference>
<evidence type="ECO:0000256" key="1">
    <source>
        <dbReference type="ARBA" id="ARBA00022729"/>
    </source>
</evidence>
<evidence type="ECO:0000256" key="2">
    <source>
        <dbReference type="SAM" id="SignalP"/>
    </source>
</evidence>
<reference evidence="4 5" key="1">
    <citation type="journal article" date="2016" name="Microbes Environ.">
        <title>Phylogenetically diverse aerobic anoxygenic phototrophic bacteria isolated from epilithic biofilms in Tama river, Japan.</title>
        <authorList>
            <person name="Hirose S."/>
            <person name="Matsuura K."/>
            <person name="Haruta S."/>
        </authorList>
    </citation>
    <scope>NUCLEOTIDE SEQUENCE [LARGE SCALE GENOMIC DNA]</scope>
    <source>
        <strain evidence="4 5">S08</strain>
    </source>
</reference>
<feature type="chain" id="PRO_5046727570" description="Peptidase S1 domain-containing protein" evidence="2">
    <location>
        <begin position="25"/>
        <end position="235"/>
    </location>
</feature>
<dbReference type="InterPro" id="IPR001254">
    <property type="entry name" value="Trypsin_dom"/>
</dbReference>
<dbReference type="RefSeq" id="WP_244457904.1">
    <property type="nucleotide sequence ID" value="NZ_AP025637.1"/>
</dbReference>